<dbReference type="OrthoDB" id="8255431at2"/>
<feature type="transmembrane region" description="Helical" evidence="1">
    <location>
        <begin position="30"/>
        <end position="50"/>
    </location>
</feature>
<evidence type="ECO:0000313" key="3">
    <source>
        <dbReference type="Proteomes" id="UP000181962"/>
    </source>
</evidence>
<sequence length="55" mass="6197">MPPDLMRPDIIVPFLMYCALLLWVGRGLSWTAKLATAAVTLVLIICVLLVERGWR</sequence>
<name>A0A1L3FFV8_BRAJP</name>
<feature type="transmembrane region" description="Helical" evidence="1">
    <location>
        <begin position="7"/>
        <end position="24"/>
    </location>
</feature>
<proteinExistence type="predicted"/>
<organism evidence="2 3">
    <name type="scientific">Bradyrhizobium japonicum</name>
    <dbReference type="NCBI Taxonomy" id="375"/>
    <lineage>
        <taxon>Bacteria</taxon>
        <taxon>Pseudomonadati</taxon>
        <taxon>Pseudomonadota</taxon>
        <taxon>Alphaproteobacteria</taxon>
        <taxon>Hyphomicrobiales</taxon>
        <taxon>Nitrobacteraceae</taxon>
        <taxon>Bradyrhizobium</taxon>
    </lineage>
</organism>
<keyword evidence="1" id="KW-0812">Transmembrane</keyword>
<keyword evidence="1" id="KW-1133">Transmembrane helix</keyword>
<accession>A0A1L3FFV8</accession>
<evidence type="ECO:0000256" key="1">
    <source>
        <dbReference type="SAM" id="Phobius"/>
    </source>
</evidence>
<reference evidence="2 3" key="1">
    <citation type="submission" date="2016-11" db="EMBL/GenBank/DDBJ databases">
        <title>Complete Genome Sequence of Bradyrhizobium sp. strain J5, an isolated from soybean nodule in Hokkaido.</title>
        <authorList>
            <person name="Kanehara K."/>
        </authorList>
    </citation>
    <scope>NUCLEOTIDE SEQUENCE [LARGE SCALE GENOMIC DNA]</scope>
    <source>
        <strain evidence="2 3">J5</strain>
    </source>
</reference>
<protein>
    <submittedName>
        <fullName evidence="2">Uncharacterized protein</fullName>
    </submittedName>
</protein>
<dbReference type="RefSeq" id="WP_155795237.1">
    <property type="nucleotide sequence ID" value="NZ_CP017637.1"/>
</dbReference>
<evidence type="ECO:0000313" key="2">
    <source>
        <dbReference type="EMBL" id="APG12197.1"/>
    </source>
</evidence>
<dbReference type="EMBL" id="CP017637">
    <property type="protein sequence ID" value="APG12197.1"/>
    <property type="molecule type" value="Genomic_DNA"/>
</dbReference>
<keyword evidence="1" id="KW-0472">Membrane</keyword>
<dbReference type="Proteomes" id="UP000181962">
    <property type="component" value="Chromosome"/>
</dbReference>
<dbReference type="AlphaFoldDB" id="A0A1L3FFV8"/>
<gene>
    <name evidence="2" type="ORF">BKD09_28065</name>
</gene>